<keyword evidence="6" id="KW-1185">Reference proteome</keyword>
<dbReference type="GO" id="GO:0016740">
    <property type="term" value="F:transferase activity"/>
    <property type="evidence" value="ECO:0007669"/>
    <property type="project" value="UniProtKB-KW"/>
</dbReference>
<evidence type="ECO:0000256" key="1">
    <source>
        <dbReference type="ARBA" id="ARBA00022723"/>
    </source>
</evidence>
<evidence type="ECO:0000313" key="5">
    <source>
        <dbReference type="EMBL" id="MBC2603232.1"/>
    </source>
</evidence>
<dbReference type="InterPro" id="IPR000917">
    <property type="entry name" value="Sulfatase_N"/>
</dbReference>
<accession>A0A7X1E715</accession>
<organism evidence="5 6">
    <name type="scientific">Puniceicoccus vermicola</name>
    <dbReference type="NCBI Taxonomy" id="388746"/>
    <lineage>
        <taxon>Bacteria</taxon>
        <taxon>Pseudomonadati</taxon>
        <taxon>Verrucomicrobiota</taxon>
        <taxon>Opitutia</taxon>
        <taxon>Puniceicoccales</taxon>
        <taxon>Puniceicoccaceae</taxon>
        <taxon>Puniceicoccus</taxon>
    </lineage>
</organism>
<name>A0A7X1E715_9BACT</name>
<gene>
    <name evidence="5" type="ORF">H5P30_15730</name>
</gene>
<dbReference type="GO" id="GO:0046872">
    <property type="term" value="F:metal ion binding"/>
    <property type="evidence" value="ECO:0007669"/>
    <property type="project" value="UniProtKB-KW"/>
</dbReference>
<sequence length="516" mass="57711">MQQHQPNILLICVDQMRAGHMGCAGHPLVQTPNLDRLASLGTVFNRSYCNNPICMPARTSMFTGLLPRDHGVRFNGQYPHANLPCLPQVLNAVGYRTHAAGKLHLTPYVPKLETPDASRFPEDMEAWNRGDFTEFPTPYFGFESVDFVGGHTSFVFGEYIQWLRDQGGDPAMLQPNLAREPACVASQCYRMALPVEMHYNRYIADSTAAFIDAAAGNPDHPFFAYCSIPDPHYPVAPPAPYDTMYDPADIPLPPRNSGESDNLPPIYQRVFNGDIHPNGTNNANLTDTKTREMIALTLGMVSHLDAELGRVFDALERNNLWNNTVVLFVSDHGDMMGDHGLLWKSFYTFEGCVRIPTIVAAPGMPGGRKSESLISQIDLMPSLLDFAGVTMPGSEWEEATTPFERGSVQPIPLYGGRSWRPLLSDDQATIRDSVVIENDDPGTGLRPRCLVTTRYRITTYAGQPWGELFDRQTDPDELHNLWDEPAHQSLRAELLRQLLDQYTAQTPWRPIPPWNS</sequence>
<protein>
    <submittedName>
        <fullName evidence="5">Sulfatase-like hydrolase/transferase</fullName>
    </submittedName>
</protein>
<keyword evidence="2 5" id="KW-0378">Hydrolase</keyword>
<keyword evidence="1" id="KW-0479">Metal-binding</keyword>
<evidence type="ECO:0000256" key="2">
    <source>
        <dbReference type="ARBA" id="ARBA00022801"/>
    </source>
</evidence>
<dbReference type="AlphaFoldDB" id="A0A7X1E715"/>
<dbReference type="GO" id="GO:0008484">
    <property type="term" value="F:sulfuric ester hydrolase activity"/>
    <property type="evidence" value="ECO:0007669"/>
    <property type="project" value="TreeGrafter"/>
</dbReference>
<dbReference type="EMBL" id="JACHVA010000124">
    <property type="protein sequence ID" value="MBC2603232.1"/>
    <property type="molecule type" value="Genomic_DNA"/>
</dbReference>
<comment type="caution">
    <text evidence="5">The sequence shown here is derived from an EMBL/GenBank/DDBJ whole genome shotgun (WGS) entry which is preliminary data.</text>
</comment>
<dbReference type="SUPFAM" id="SSF53649">
    <property type="entry name" value="Alkaline phosphatase-like"/>
    <property type="match status" value="1"/>
</dbReference>
<evidence type="ECO:0000259" key="3">
    <source>
        <dbReference type="Pfam" id="PF00884"/>
    </source>
</evidence>
<proteinExistence type="predicted"/>
<dbReference type="Gene3D" id="3.40.720.10">
    <property type="entry name" value="Alkaline Phosphatase, subunit A"/>
    <property type="match status" value="1"/>
</dbReference>
<reference evidence="5 6" key="1">
    <citation type="submission" date="2020-07" db="EMBL/GenBank/DDBJ databases">
        <authorList>
            <person name="Feng X."/>
        </authorList>
    </citation>
    <scope>NUCLEOTIDE SEQUENCE [LARGE SCALE GENOMIC DNA]</scope>
    <source>
        <strain evidence="5 6">JCM14086</strain>
    </source>
</reference>
<evidence type="ECO:0000313" key="6">
    <source>
        <dbReference type="Proteomes" id="UP000525652"/>
    </source>
</evidence>
<dbReference type="InterPro" id="IPR032506">
    <property type="entry name" value="SGSH_C"/>
</dbReference>
<keyword evidence="5" id="KW-0808">Transferase</keyword>
<dbReference type="RefSeq" id="WP_185693864.1">
    <property type="nucleotide sequence ID" value="NZ_JACHVA010000124.1"/>
</dbReference>
<feature type="domain" description="N-sulphoglucosamine sulphohydrolase C-terminal" evidence="4">
    <location>
        <begin position="415"/>
        <end position="500"/>
    </location>
</feature>
<dbReference type="PANTHER" id="PTHR45953">
    <property type="entry name" value="IDURONATE 2-SULFATASE"/>
    <property type="match status" value="1"/>
</dbReference>
<dbReference type="PANTHER" id="PTHR45953:SF1">
    <property type="entry name" value="IDURONATE 2-SULFATASE"/>
    <property type="match status" value="1"/>
</dbReference>
<dbReference type="Proteomes" id="UP000525652">
    <property type="component" value="Unassembled WGS sequence"/>
</dbReference>
<dbReference type="InterPro" id="IPR017850">
    <property type="entry name" value="Alkaline_phosphatase_core_sf"/>
</dbReference>
<dbReference type="Pfam" id="PF16347">
    <property type="entry name" value="SGSH_C"/>
    <property type="match status" value="1"/>
</dbReference>
<dbReference type="Pfam" id="PF00884">
    <property type="entry name" value="Sulfatase"/>
    <property type="match status" value="1"/>
</dbReference>
<evidence type="ECO:0000259" key="4">
    <source>
        <dbReference type="Pfam" id="PF16347"/>
    </source>
</evidence>
<feature type="domain" description="Sulfatase N-terminal" evidence="3">
    <location>
        <begin position="6"/>
        <end position="389"/>
    </location>
</feature>
<dbReference type="GO" id="GO:0005737">
    <property type="term" value="C:cytoplasm"/>
    <property type="evidence" value="ECO:0007669"/>
    <property type="project" value="TreeGrafter"/>
</dbReference>